<evidence type="ECO:0000256" key="1">
    <source>
        <dbReference type="SAM" id="Phobius"/>
    </source>
</evidence>
<feature type="transmembrane region" description="Helical" evidence="1">
    <location>
        <begin position="34"/>
        <end position="55"/>
    </location>
</feature>
<sequence length="59" mass="6284">MNDPRRRVLLWIGFLVFAAVNTIGGTIGGPAQVAGLIAGIICIGFIAALIIHHYATRRP</sequence>
<evidence type="ECO:0000313" key="3">
    <source>
        <dbReference type="Proteomes" id="UP000568380"/>
    </source>
</evidence>
<keyword evidence="3" id="KW-1185">Reference proteome</keyword>
<evidence type="ECO:0000313" key="2">
    <source>
        <dbReference type="EMBL" id="MBB5084120.1"/>
    </source>
</evidence>
<proteinExistence type="predicted"/>
<accession>A0A7W8ADI7</accession>
<name>A0A7W8ADI7_9ACTN</name>
<dbReference type="EMBL" id="JACHIN010000021">
    <property type="protein sequence ID" value="MBB5084120.1"/>
    <property type="molecule type" value="Genomic_DNA"/>
</dbReference>
<keyword evidence="1" id="KW-0472">Membrane</keyword>
<dbReference type="Proteomes" id="UP000568380">
    <property type="component" value="Unassembled WGS sequence"/>
</dbReference>
<protein>
    <submittedName>
        <fullName evidence="2">Preprotein translocase subunit SecD</fullName>
    </submittedName>
</protein>
<comment type="caution">
    <text evidence="2">The sequence shown here is derived from an EMBL/GenBank/DDBJ whole genome shotgun (WGS) entry which is preliminary data.</text>
</comment>
<gene>
    <name evidence="2" type="ORF">HNR40_009628</name>
</gene>
<keyword evidence="1" id="KW-0812">Transmembrane</keyword>
<dbReference type="RefSeq" id="WP_184973795.1">
    <property type="nucleotide sequence ID" value="NZ_JACHIN010000021.1"/>
</dbReference>
<organism evidence="2 3">
    <name type="scientific">Nonomuraea endophytica</name>
    <dbReference type="NCBI Taxonomy" id="714136"/>
    <lineage>
        <taxon>Bacteria</taxon>
        <taxon>Bacillati</taxon>
        <taxon>Actinomycetota</taxon>
        <taxon>Actinomycetes</taxon>
        <taxon>Streptosporangiales</taxon>
        <taxon>Streptosporangiaceae</taxon>
        <taxon>Nonomuraea</taxon>
    </lineage>
</organism>
<keyword evidence="1" id="KW-1133">Transmembrane helix</keyword>
<reference evidence="2 3" key="1">
    <citation type="submission" date="2020-08" db="EMBL/GenBank/DDBJ databases">
        <title>Genomic Encyclopedia of Type Strains, Phase IV (KMG-IV): sequencing the most valuable type-strain genomes for metagenomic binning, comparative biology and taxonomic classification.</title>
        <authorList>
            <person name="Goeker M."/>
        </authorList>
    </citation>
    <scope>NUCLEOTIDE SEQUENCE [LARGE SCALE GENOMIC DNA]</scope>
    <source>
        <strain evidence="2 3">DSM 45385</strain>
    </source>
</reference>
<dbReference type="AlphaFoldDB" id="A0A7W8ADI7"/>